<dbReference type="InterPro" id="IPR000330">
    <property type="entry name" value="SNF2_N"/>
</dbReference>
<comment type="caution">
    <text evidence="10">The sequence shown here is derived from an EMBL/GenBank/DDBJ whole genome shotgun (WGS) entry which is preliminary data.</text>
</comment>
<dbReference type="GO" id="GO:0004386">
    <property type="term" value="F:helicase activity"/>
    <property type="evidence" value="ECO:0007669"/>
    <property type="project" value="UniProtKB-KW"/>
</dbReference>
<comment type="similarity">
    <text evidence="2">Belongs to the SNF2/RAD54 helicase family.</text>
</comment>
<keyword evidence="6" id="KW-0238">DNA-binding</keyword>
<evidence type="ECO:0000256" key="6">
    <source>
        <dbReference type="ARBA" id="ARBA00023125"/>
    </source>
</evidence>
<accession>A0AAV5EDP0</accession>
<reference evidence="10" key="1">
    <citation type="journal article" date="2018" name="DNA Res.">
        <title>Multiple hybrid de novo genome assembly of finger millet, an orphan allotetraploid crop.</title>
        <authorList>
            <person name="Hatakeyama M."/>
            <person name="Aluri S."/>
            <person name="Balachadran M.T."/>
            <person name="Sivarajan S.R."/>
            <person name="Patrignani A."/>
            <person name="Gruter S."/>
            <person name="Poveda L."/>
            <person name="Shimizu-Inatsugi R."/>
            <person name="Baeten J."/>
            <person name="Francoijs K.J."/>
            <person name="Nataraja K.N."/>
            <person name="Reddy Y.A.N."/>
            <person name="Phadnis S."/>
            <person name="Ravikumar R.L."/>
            <person name="Schlapbach R."/>
            <person name="Sreeman S.M."/>
            <person name="Shimizu K.K."/>
        </authorList>
    </citation>
    <scope>NUCLEOTIDE SEQUENCE</scope>
</reference>
<dbReference type="AlphaFoldDB" id="A0AAV5EDP0"/>
<keyword evidence="5" id="KW-0067">ATP-binding</keyword>
<keyword evidence="11" id="KW-1185">Reference proteome</keyword>
<dbReference type="SUPFAM" id="SSF52540">
    <property type="entry name" value="P-loop containing nucleoside triphosphate hydrolases"/>
    <property type="match status" value="1"/>
</dbReference>
<dbReference type="PANTHER" id="PTHR45797:SF1">
    <property type="entry name" value="HELICASE ARIP4"/>
    <property type="match status" value="1"/>
</dbReference>
<evidence type="ECO:0000256" key="5">
    <source>
        <dbReference type="ARBA" id="ARBA00022840"/>
    </source>
</evidence>
<evidence type="ECO:0000313" key="10">
    <source>
        <dbReference type="EMBL" id="GJN20780.1"/>
    </source>
</evidence>
<feature type="region of interest" description="Disordered" evidence="8">
    <location>
        <begin position="163"/>
        <end position="284"/>
    </location>
</feature>
<feature type="compositionally biased region" description="Basic and acidic residues" evidence="8">
    <location>
        <begin position="264"/>
        <end position="274"/>
    </location>
</feature>
<evidence type="ECO:0000256" key="7">
    <source>
        <dbReference type="ARBA" id="ARBA00023242"/>
    </source>
</evidence>
<evidence type="ECO:0000256" key="1">
    <source>
        <dbReference type="ARBA" id="ARBA00004123"/>
    </source>
</evidence>
<keyword evidence="7" id="KW-0539">Nucleus</keyword>
<evidence type="ECO:0000256" key="2">
    <source>
        <dbReference type="ARBA" id="ARBA00007025"/>
    </source>
</evidence>
<dbReference type="GO" id="GO:0016887">
    <property type="term" value="F:ATP hydrolysis activity"/>
    <property type="evidence" value="ECO:0007669"/>
    <property type="project" value="InterPro"/>
</dbReference>
<sequence length="284" mass="31939">MPSLRNPTDGWIFTFQVEGIRFMWENVIQSVKKVRSGDKGLGCILAHNMGLGKTFQVCVGHLDMNSLKTYSFVMRCAQLELRTALVVTPVNVLHNWRKEFTKWCPEELKPLRVYMLEDVTRTSSQTKTKRPRPSTTRLIPSTSILINPMPIGRRWHGLEEAAATTTAGPEGGGEGSVWDDSGDGGAGRRRRRQRAGADDNGGAGRRRRRQRVDDSGDGGAGRRRRRQRAGRQRRQRRTGRGAVLCREKVQRQHRESTTMAGDGGARDKARCCAERRRRASTGSR</sequence>
<protein>
    <recommendedName>
        <fullName evidence="9">SNF2 N-terminal domain-containing protein</fullName>
    </recommendedName>
</protein>
<dbReference type="EMBL" id="BQKI01000075">
    <property type="protein sequence ID" value="GJN20780.1"/>
    <property type="molecule type" value="Genomic_DNA"/>
</dbReference>
<dbReference type="GO" id="GO:0005524">
    <property type="term" value="F:ATP binding"/>
    <property type="evidence" value="ECO:0007669"/>
    <property type="project" value="UniProtKB-KW"/>
</dbReference>
<keyword evidence="4" id="KW-0378">Hydrolase</keyword>
<evidence type="ECO:0000256" key="8">
    <source>
        <dbReference type="SAM" id="MobiDB-lite"/>
    </source>
</evidence>
<dbReference type="Pfam" id="PF00176">
    <property type="entry name" value="SNF2-rel_dom"/>
    <property type="match status" value="1"/>
</dbReference>
<dbReference type="GO" id="GO:0005634">
    <property type="term" value="C:nucleus"/>
    <property type="evidence" value="ECO:0007669"/>
    <property type="project" value="UniProtKB-SubCell"/>
</dbReference>
<comment type="subcellular location">
    <subcellularLocation>
        <location evidence="1">Nucleus</location>
    </subcellularLocation>
</comment>
<dbReference type="Proteomes" id="UP001054889">
    <property type="component" value="Unassembled WGS sequence"/>
</dbReference>
<organism evidence="10 11">
    <name type="scientific">Eleusine coracana subsp. coracana</name>
    <dbReference type="NCBI Taxonomy" id="191504"/>
    <lineage>
        <taxon>Eukaryota</taxon>
        <taxon>Viridiplantae</taxon>
        <taxon>Streptophyta</taxon>
        <taxon>Embryophyta</taxon>
        <taxon>Tracheophyta</taxon>
        <taxon>Spermatophyta</taxon>
        <taxon>Magnoliopsida</taxon>
        <taxon>Liliopsida</taxon>
        <taxon>Poales</taxon>
        <taxon>Poaceae</taxon>
        <taxon>PACMAD clade</taxon>
        <taxon>Chloridoideae</taxon>
        <taxon>Cynodonteae</taxon>
        <taxon>Eleusininae</taxon>
        <taxon>Eleusine</taxon>
    </lineage>
</organism>
<gene>
    <name evidence="10" type="primary">gb08198</name>
    <name evidence="10" type="ORF">PR202_gb08198</name>
</gene>
<evidence type="ECO:0000256" key="3">
    <source>
        <dbReference type="ARBA" id="ARBA00022741"/>
    </source>
</evidence>
<feature type="compositionally biased region" description="Basic residues" evidence="8">
    <location>
        <begin position="275"/>
        <end position="284"/>
    </location>
</feature>
<keyword evidence="4" id="KW-0347">Helicase</keyword>
<reference evidence="10" key="2">
    <citation type="submission" date="2021-12" db="EMBL/GenBank/DDBJ databases">
        <title>Resequencing data analysis of finger millet.</title>
        <authorList>
            <person name="Hatakeyama M."/>
            <person name="Aluri S."/>
            <person name="Balachadran M.T."/>
            <person name="Sivarajan S.R."/>
            <person name="Poveda L."/>
            <person name="Shimizu-Inatsugi R."/>
            <person name="Schlapbach R."/>
            <person name="Sreeman S.M."/>
            <person name="Shimizu K.K."/>
        </authorList>
    </citation>
    <scope>NUCLEOTIDE SEQUENCE</scope>
</reference>
<dbReference type="InterPro" id="IPR038718">
    <property type="entry name" value="SNF2-like_sf"/>
</dbReference>
<keyword evidence="3" id="KW-0547">Nucleotide-binding</keyword>
<proteinExistence type="inferred from homology"/>
<dbReference type="InterPro" id="IPR044574">
    <property type="entry name" value="ARIP4-like"/>
</dbReference>
<dbReference type="Gene3D" id="3.40.50.10810">
    <property type="entry name" value="Tandem AAA-ATPase domain"/>
    <property type="match status" value="1"/>
</dbReference>
<dbReference type="InterPro" id="IPR027417">
    <property type="entry name" value="P-loop_NTPase"/>
</dbReference>
<evidence type="ECO:0000256" key="4">
    <source>
        <dbReference type="ARBA" id="ARBA00022806"/>
    </source>
</evidence>
<dbReference type="GO" id="GO:0003677">
    <property type="term" value="F:DNA binding"/>
    <property type="evidence" value="ECO:0007669"/>
    <property type="project" value="UniProtKB-KW"/>
</dbReference>
<feature type="compositionally biased region" description="Basic and acidic residues" evidence="8">
    <location>
        <begin position="245"/>
        <end position="256"/>
    </location>
</feature>
<name>A0AAV5EDP0_ELECO</name>
<feature type="domain" description="SNF2 N-terminal" evidence="9">
    <location>
        <begin position="16"/>
        <end position="123"/>
    </location>
</feature>
<feature type="compositionally biased region" description="Basic residues" evidence="8">
    <location>
        <begin position="221"/>
        <end position="239"/>
    </location>
</feature>
<dbReference type="PANTHER" id="PTHR45797">
    <property type="entry name" value="RAD54-LIKE"/>
    <property type="match status" value="1"/>
</dbReference>
<evidence type="ECO:0000259" key="9">
    <source>
        <dbReference type="Pfam" id="PF00176"/>
    </source>
</evidence>
<evidence type="ECO:0000313" key="11">
    <source>
        <dbReference type="Proteomes" id="UP001054889"/>
    </source>
</evidence>